<dbReference type="InterPro" id="IPR050161">
    <property type="entry name" value="Siro_Cobalamin_biosynth"/>
</dbReference>
<organism evidence="15 16">
    <name type="scientific">Halopseudomonas yangmingensis</name>
    <dbReference type="NCBI Taxonomy" id="1720063"/>
    <lineage>
        <taxon>Bacteria</taxon>
        <taxon>Pseudomonadati</taxon>
        <taxon>Pseudomonadota</taxon>
        <taxon>Gammaproteobacteria</taxon>
        <taxon>Pseudomonadales</taxon>
        <taxon>Pseudomonadaceae</taxon>
        <taxon>Halopseudomonas</taxon>
    </lineage>
</organism>
<dbReference type="Gene3D" id="3.30.950.10">
    <property type="entry name" value="Methyltransferase, Cobalt-precorrin-4 Transmethylase, Domain 2"/>
    <property type="match status" value="1"/>
</dbReference>
<dbReference type="PANTHER" id="PTHR45790">
    <property type="entry name" value="SIROHEME SYNTHASE-RELATED"/>
    <property type="match status" value="1"/>
</dbReference>
<dbReference type="GO" id="GO:0032259">
    <property type="term" value="P:methylation"/>
    <property type="evidence" value="ECO:0007669"/>
    <property type="project" value="UniProtKB-KW"/>
</dbReference>
<evidence type="ECO:0000259" key="14">
    <source>
        <dbReference type="Pfam" id="PF00590"/>
    </source>
</evidence>
<dbReference type="PANTHER" id="PTHR45790:SF1">
    <property type="entry name" value="SIROHEME SYNTHASE"/>
    <property type="match status" value="1"/>
</dbReference>
<reference evidence="16" key="1">
    <citation type="submission" date="2016-10" db="EMBL/GenBank/DDBJ databases">
        <authorList>
            <person name="Varghese N."/>
            <person name="Submissions S."/>
        </authorList>
    </citation>
    <scope>NUCLEOTIDE SEQUENCE [LARGE SCALE GENOMIC DNA]</scope>
    <source>
        <strain evidence="16">DSM 24213</strain>
    </source>
</reference>
<evidence type="ECO:0000256" key="11">
    <source>
        <dbReference type="ARBA" id="ARBA00025705"/>
    </source>
</evidence>
<dbReference type="InterPro" id="IPR035996">
    <property type="entry name" value="4pyrrol_Methylase_sf"/>
</dbReference>
<dbReference type="OrthoDB" id="9815856at2"/>
<keyword evidence="10" id="KW-0511">Multifunctional enzyme</keyword>
<keyword evidence="7" id="KW-0560">Oxidoreductase</keyword>
<dbReference type="InterPro" id="IPR000878">
    <property type="entry name" value="4pyrrol_Mease"/>
</dbReference>
<comment type="pathway">
    <text evidence="11">Porphyrin-containing compound metabolism; siroheme biosynthesis; precorrin-2 from uroporphyrinogen III: step 1/1.</text>
</comment>
<evidence type="ECO:0000256" key="9">
    <source>
        <dbReference type="ARBA" id="ARBA00023244"/>
    </source>
</evidence>
<comment type="similarity">
    <text evidence="1 13">Belongs to the precorrin methyltransferase family.</text>
</comment>
<accession>A0A1I4TFA8</accession>
<evidence type="ECO:0000256" key="5">
    <source>
        <dbReference type="ARBA" id="ARBA00022679"/>
    </source>
</evidence>
<dbReference type="InterPro" id="IPR003043">
    <property type="entry name" value="Uropor_MeTrfase_CS"/>
</dbReference>
<evidence type="ECO:0000256" key="6">
    <source>
        <dbReference type="ARBA" id="ARBA00022691"/>
    </source>
</evidence>
<evidence type="ECO:0000256" key="3">
    <source>
        <dbReference type="ARBA" id="ARBA00022573"/>
    </source>
</evidence>
<name>A0A1I4TFA8_9GAMM</name>
<dbReference type="FunFam" id="3.30.950.10:FF:000001">
    <property type="entry name" value="Siroheme synthase"/>
    <property type="match status" value="1"/>
</dbReference>
<dbReference type="EMBL" id="FOUI01000014">
    <property type="protein sequence ID" value="SFM75237.1"/>
    <property type="molecule type" value="Genomic_DNA"/>
</dbReference>
<evidence type="ECO:0000256" key="12">
    <source>
        <dbReference type="ARBA" id="ARBA00060548"/>
    </source>
</evidence>
<dbReference type="Pfam" id="PF00590">
    <property type="entry name" value="TP_methylase"/>
    <property type="match status" value="1"/>
</dbReference>
<evidence type="ECO:0000256" key="1">
    <source>
        <dbReference type="ARBA" id="ARBA00005879"/>
    </source>
</evidence>
<dbReference type="FunFam" id="3.40.1010.10:FF:000001">
    <property type="entry name" value="Siroheme synthase"/>
    <property type="match status" value="1"/>
</dbReference>
<dbReference type="NCBIfam" id="TIGR01469">
    <property type="entry name" value="cobA_cysG_Cterm"/>
    <property type="match status" value="1"/>
</dbReference>
<dbReference type="Proteomes" id="UP000243629">
    <property type="component" value="Unassembled WGS sequence"/>
</dbReference>
<keyword evidence="6" id="KW-0949">S-adenosyl-L-methionine</keyword>
<dbReference type="CDD" id="cd11642">
    <property type="entry name" value="SUMT"/>
    <property type="match status" value="1"/>
</dbReference>
<keyword evidence="8" id="KW-0456">Lyase</keyword>
<dbReference type="InterPro" id="IPR014777">
    <property type="entry name" value="4pyrrole_Mease_sub1"/>
</dbReference>
<dbReference type="InterPro" id="IPR006366">
    <property type="entry name" value="CobA/CysG_C"/>
</dbReference>
<dbReference type="EC" id="2.1.1.107" evidence="2"/>
<evidence type="ECO:0000256" key="8">
    <source>
        <dbReference type="ARBA" id="ARBA00023239"/>
    </source>
</evidence>
<dbReference type="GO" id="GO:0004851">
    <property type="term" value="F:uroporphyrin-III C-methyltransferase activity"/>
    <property type="evidence" value="ECO:0007669"/>
    <property type="project" value="UniProtKB-EC"/>
</dbReference>
<proteinExistence type="inferred from homology"/>
<evidence type="ECO:0000256" key="10">
    <source>
        <dbReference type="ARBA" id="ARBA00023268"/>
    </source>
</evidence>
<evidence type="ECO:0000256" key="2">
    <source>
        <dbReference type="ARBA" id="ARBA00012162"/>
    </source>
</evidence>
<dbReference type="STRING" id="1720063.SAMN05216217_11418"/>
<dbReference type="InterPro" id="IPR014776">
    <property type="entry name" value="4pyrrole_Mease_sub2"/>
</dbReference>
<dbReference type="PROSITE" id="PS00839">
    <property type="entry name" value="SUMT_1"/>
    <property type="match status" value="1"/>
</dbReference>
<sequence>MAQTIPFPALAGTPLAAGEVALVGAGPGDAGLLTLRGWSLLQQADVLVYDRLVSPEIMALLPDSLPRHFAGKASGHHSMPQEQINDLLLQLAREGLRVVRLKGGDPFVFGRGGEEIEYLLQHGISCQVVPGITAAAGCTAYAGIPLTHRDCAQSCQFITGHLQDDGALSLPWQSLAVSTNTLVFYMGLASLDEISRQLSAHGMSPEMPAALIANGARVDQKVLRGTLATLPRLAAEAGLVPPTLTVIGKVVALFDDKAVSFPARLLAQTQPVEACPCE</sequence>
<gene>
    <name evidence="15" type="ORF">SAMN05216217_11418</name>
</gene>
<keyword evidence="16" id="KW-1185">Reference proteome</keyword>
<keyword evidence="3" id="KW-0169">Cobalamin biosynthesis</keyword>
<dbReference type="GO" id="GO:0009236">
    <property type="term" value="P:cobalamin biosynthetic process"/>
    <property type="evidence" value="ECO:0007669"/>
    <property type="project" value="UniProtKB-KW"/>
</dbReference>
<dbReference type="GO" id="GO:0019354">
    <property type="term" value="P:siroheme biosynthetic process"/>
    <property type="evidence" value="ECO:0007669"/>
    <property type="project" value="UniProtKB-UniPathway"/>
</dbReference>
<dbReference type="GO" id="GO:0016491">
    <property type="term" value="F:oxidoreductase activity"/>
    <property type="evidence" value="ECO:0007669"/>
    <property type="project" value="UniProtKB-KW"/>
</dbReference>
<evidence type="ECO:0000313" key="15">
    <source>
        <dbReference type="EMBL" id="SFM75237.1"/>
    </source>
</evidence>
<keyword evidence="9" id="KW-0627">Porphyrin biosynthesis</keyword>
<evidence type="ECO:0000256" key="4">
    <source>
        <dbReference type="ARBA" id="ARBA00022603"/>
    </source>
</evidence>
<protein>
    <recommendedName>
        <fullName evidence="2">uroporphyrinogen-III C-methyltransferase</fullName>
        <ecNumber evidence="2">2.1.1.107</ecNumber>
    </recommendedName>
</protein>
<dbReference type="UniPathway" id="UPA00262">
    <property type="reaction ID" value="UER00211"/>
</dbReference>
<dbReference type="NCBIfam" id="NF004790">
    <property type="entry name" value="PRK06136.1"/>
    <property type="match status" value="1"/>
</dbReference>
<dbReference type="GO" id="GO:0016829">
    <property type="term" value="F:lyase activity"/>
    <property type="evidence" value="ECO:0007669"/>
    <property type="project" value="UniProtKB-KW"/>
</dbReference>
<dbReference type="AlphaFoldDB" id="A0A1I4TFA8"/>
<keyword evidence="5 13" id="KW-0808">Transferase</keyword>
<evidence type="ECO:0000313" key="16">
    <source>
        <dbReference type="Proteomes" id="UP000243629"/>
    </source>
</evidence>
<evidence type="ECO:0000256" key="7">
    <source>
        <dbReference type="ARBA" id="ARBA00023002"/>
    </source>
</evidence>
<dbReference type="RefSeq" id="WP_093477584.1">
    <property type="nucleotide sequence ID" value="NZ_FOUI01000014.1"/>
</dbReference>
<keyword evidence="4 13" id="KW-0489">Methyltransferase</keyword>
<dbReference type="SUPFAM" id="SSF53790">
    <property type="entry name" value="Tetrapyrrole methylase"/>
    <property type="match status" value="1"/>
</dbReference>
<dbReference type="PROSITE" id="PS00840">
    <property type="entry name" value="SUMT_2"/>
    <property type="match status" value="1"/>
</dbReference>
<feature type="domain" description="Tetrapyrrole methylase" evidence="14">
    <location>
        <begin position="20"/>
        <end position="230"/>
    </location>
</feature>
<evidence type="ECO:0000256" key="13">
    <source>
        <dbReference type="RuleBase" id="RU003960"/>
    </source>
</evidence>
<comment type="pathway">
    <text evidence="12">Cofactor biosynthesis; adenosylcobalamin biosynthesis; precorrin-2 from uroporphyrinogen III: step 1/1.</text>
</comment>
<dbReference type="Gene3D" id="3.40.1010.10">
    <property type="entry name" value="Cobalt-precorrin-4 Transmethylase, Domain 1"/>
    <property type="match status" value="1"/>
</dbReference>